<reference evidence="1 2" key="1">
    <citation type="submission" date="2010-04" db="EMBL/GenBank/DDBJ databases">
        <authorList>
            <person name="Qin X."/>
            <person name="Bachman B."/>
            <person name="Battles P."/>
            <person name="Bell A."/>
            <person name="Bess C."/>
            <person name="Bickham C."/>
            <person name="Chaboub L."/>
            <person name="Chen D."/>
            <person name="Coyle M."/>
            <person name="Deiros D.R."/>
            <person name="Dinh H."/>
            <person name="Forbes L."/>
            <person name="Fowler G."/>
            <person name="Francisco L."/>
            <person name="Fu Q."/>
            <person name="Gubbala S."/>
            <person name="Hale W."/>
            <person name="Han Y."/>
            <person name="Hemphill L."/>
            <person name="Highlander S.K."/>
            <person name="Hirani K."/>
            <person name="Hogues M."/>
            <person name="Jackson L."/>
            <person name="Jakkamsetti A."/>
            <person name="Javaid M."/>
            <person name="Jiang H."/>
            <person name="Korchina V."/>
            <person name="Kovar C."/>
            <person name="Lara F."/>
            <person name="Lee S."/>
            <person name="Mata R."/>
            <person name="Mathew T."/>
            <person name="Moen C."/>
            <person name="Morales K."/>
            <person name="Munidasa M."/>
            <person name="Nazareth L."/>
            <person name="Ngo R."/>
            <person name="Nguyen L."/>
            <person name="Okwuonu G."/>
            <person name="Ongeri F."/>
            <person name="Patil S."/>
            <person name="Petrosino J."/>
            <person name="Pham C."/>
            <person name="Pham P."/>
            <person name="Pu L.-L."/>
            <person name="Puazo M."/>
            <person name="Raj R."/>
            <person name="Reid J."/>
            <person name="Rouhana J."/>
            <person name="Saada N."/>
            <person name="Shang Y."/>
            <person name="Simmons D."/>
            <person name="Thornton R."/>
            <person name="Warren J."/>
            <person name="Weissenberger G."/>
            <person name="Zhang J."/>
            <person name="Zhang L."/>
            <person name="Zhou C."/>
            <person name="Zhu D."/>
            <person name="Muzny D."/>
            <person name="Worley K."/>
            <person name="Gibbs R."/>
        </authorList>
    </citation>
    <scope>NUCLEOTIDE SEQUENCE [LARGE SCALE GENOMIC DNA]</scope>
    <source>
        <strain evidence="1 2">ATCC 49957</strain>
    </source>
</reference>
<organism evidence="1 2">
    <name type="scientific">Pseudoroseomonas cervicalis ATCC 49957</name>
    <dbReference type="NCBI Taxonomy" id="525371"/>
    <lineage>
        <taxon>Bacteria</taxon>
        <taxon>Pseudomonadati</taxon>
        <taxon>Pseudomonadota</taxon>
        <taxon>Alphaproteobacteria</taxon>
        <taxon>Acetobacterales</taxon>
        <taxon>Roseomonadaceae</taxon>
        <taxon>Roseomonas</taxon>
    </lineage>
</organism>
<evidence type="ECO:0000313" key="1">
    <source>
        <dbReference type="EMBL" id="EFH10529.1"/>
    </source>
</evidence>
<protein>
    <submittedName>
        <fullName evidence="1">Uncharacterized protein</fullName>
    </submittedName>
</protein>
<dbReference type="AlphaFoldDB" id="D5RQ71"/>
<dbReference type="HOGENOM" id="CLU_1427025_0_0_5"/>
<accession>D5RQ71</accession>
<gene>
    <name evidence="1" type="ORF">HMPREF0731_3233</name>
</gene>
<comment type="caution">
    <text evidence="1">The sequence shown here is derived from an EMBL/GenBank/DDBJ whole genome shotgun (WGS) entry which is preliminary data.</text>
</comment>
<evidence type="ECO:0000313" key="2">
    <source>
        <dbReference type="Proteomes" id="UP000005324"/>
    </source>
</evidence>
<keyword evidence="2" id="KW-1185">Reference proteome</keyword>
<dbReference type="EMBL" id="ADVL01000657">
    <property type="protein sequence ID" value="EFH10529.1"/>
    <property type="molecule type" value="Genomic_DNA"/>
</dbReference>
<proteinExistence type="predicted"/>
<dbReference type="Proteomes" id="UP000005324">
    <property type="component" value="Unassembled WGS sequence"/>
</dbReference>
<sequence>MNNTIIPKPGNNFEAQARDLAGATVAAFWLGAAPQCSFDYDHESASWLGRLHWPALPNPAHRLLGAAAVLAGFMARPALPQDRFLLRKCDVRALANARADVLAATEAAGGDATAGATIHERLLIEVTVLVSQENDRIAAVAARLFREGNLTARDLRPLMRGLGRTTPSMLFDHLRCGLSLAPLPPAFSEE</sequence>
<name>D5RQ71_9PROT</name>
<dbReference type="RefSeq" id="WP_007002263.1">
    <property type="nucleotide sequence ID" value="NZ_GG770777.1"/>
</dbReference>